<evidence type="ECO:0000313" key="3">
    <source>
        <dbReference type="Proteomes" id="UP000051264"/>
    </source>
</evidence>
<dbReference type="OrthoDB" id="2151690at2"/>
<feature type="chain" id="PRO_5006410095" description="Lipoprotein" evidence="1">
    <location>
        <begin position="24"/>
        <end position="290"/>
    </location>
</feature>
<protein>
    <recommendedName>
        <fullName evidence="4">Lipoprotein</fullName>
    </recommendedName>
</protein>
<name>A0A0R1RMN3_9LACO</name>
<sequence>MKKTMLAIASLGLLGVLAGCGQAQLTTSKTNYQQNGMVAVVKGTAAKKATLTYQIDQAKAKKVTVKSGTYVIQVPATTQKQTVTIKAKTAQKTTTKKVTVAAGKTLGDYRTVVGTYNQALVGMALSKDDQAKAQSLQKQTQALKDGQATADQLTELQTTQQAVQAAMIKAQQTQAKQLLPTKVDDGVQQLLKTKNTTIRANVQDDQILGLTLIAPVKALENKAALKEFGISFTLLAKATGADATKVMHEFEQFTKKSQKDNQTTMKTIHSNGVNFNTGFSASDLYIYITK</sequence>
<dbReference type="AlphaFoldDB" id="A0A0R1RMN3"/>
<proteinExistence type="predicted"/>
<evidence type="ECO:0000256" key="1">
    <source>
        <dbReference type="SAM" id="SignalP"/>
    </source>
</evidence>
<gene>
    <name evidence="2" type="ORF">FC69_GL000299</name>
</gene>
<accession>A0A0R1RMN3</accession>
<feature type="signal peptide" evidence="1">
    <location>
        <begin position="1"/>
        <end position="23"/>
    </location>
</feature>
<comment type="caution">
    <text evidence="2">The sequence shown here is derived from an EMBL/GenBank/DDBJ whole genome shotgun (WGS) entry which is preliminary data.</text>
</comment>
<dbReference type="PATRIC" id="fig|1423747.3.peg.306"/>
<keyword evidence="1" id="KW-0732">Signal</keyword>
<evidence type="ECO:0000313" key="2">
    <source>
        <dbReference type="EMBL" id="KRL58429.1"/>
    </source>
</evidence>
<dbReference type="RefSeq" id="WP_025082359.1">
    <property type="nucleotide sequence ID" value="NZ_AZEX01000070.1"/>
</dbReference>
<reference evidence="2 3" key="1">
    <citation type="journal article" date="2015" name="Genome Announc.">
        <title>Expanding the biotechnology potential of lactobacilli through comparative genomics of 213 strains and associated genera.</title>
        <authorList>
            <person name="Sun Z."/>
            <person name="Harris H.M."/>
            <person name="McCann A."/>
            <person name="Guo C."/>
            <person name="Argimon S."/>
            <person name="Zhang W."/>
            <person name="Yang X."/>
            <person name="Jeffery I.B."/>
            <person name="Cooney J.C."/>
            <person name="Kagawa T.F."/>
            <person name="Liu W."/>
            <person name="Song Y."/>
            <person name="Salvetti E."/>
            <person name="Wrobel A."/>
            <person name="Rasinkangas P."/>
            <person name="Parkhill J."/>
            <person name="Rea M.C."/>
            <person name="O'Sullivan O."/>
            <person name="Ritari J."/>
            <person name="Douillard F.P."/>
            <person name="Paul Ross R."/>
            <person name="Yang R."/>
            <person name="Briner A.E."/>
            <person name="Felis G.E."/>
            <person name="de Vos W.M."/>
            <person name="Barrangou R."/>
            <person name="Klaenhammer T.R."/>
            <person name="Caufield P.W."/>
            <person name="Cui Y."/>
            <person name="Zhang H."/>
            <person name="O'Toole P.W."/>
        </authorList>
    </citation>
    <scope>NUCLEOTIDE SEQUENCE [LARGE SCALE GENOMIC DNA]</scope>
    <source>
        <strain evidence="2 3">DSM 14340</strain>
    </source>
</reference>
<dbReference type="STRING" id="1423747.FC69_GL000299"/>
<dbReference type="eggNOG" id="ENOG5033VWT">
    <property type="taxonomic scope" value="Bacteria"/>
</dbReference>
<dbReference type="PROSITE" id="PS51257">
    <property type="entry name" value="PROKAR_LIPOPROTEIN"/>
    <property type="match status" value="1"/>
</dbReference>
<dbReference type="Proteomes" id="UP000051264">
    <property type="component" value="Unassembled WGS sequence"/>
</dbReference>
<dbReference type="EMBL" id="AZEX01000070">
    <property type="protein sequence ID" value="KRL58429.1"/>
    <property type="molecule type" value="Genomic_DNA"/>
</dbReference>
<organism evidence="2 3">
    <name type="scientific">Latilactobacillus fuchuensis DSM 14340 = JCM 11249</name>
    <dbReference type="NCBI Taxonomy" id="1423747"/>
    <lineage>
        <taxon>Bacteria</taxon>
        <taxon>Bacillati</taxon>
        <taxon>Bacillota</taxon>
        <taxon>Bacilli</taxon>
        <taxon>Lactobacillales</taxon>
        <taxon>Lactobacillaceae</taxon>
        <taxon>Latilactobacillus</taxon>
    </lineage>
</organism>
<evidence type="ECO:0008006" key="4">
    <source>
        <dbReference type="Google" id="ProtNLM"/>
    </source>
</evidence>